<accession>A0ABQ6CJT4</accession>
<dbReference type="EMBL" id="BSPC01000014">
    <property type="protein sequence ID" value="GLS18537.1"/>
    <property type="molecule type" value="Genomic_DNA"/>
</dbReference>
<keyword evidence="2" id="KW-1185">Reference proteome</keyword>
<dbReference type="RefSeq" id="WP_284311404.1">
    <property type="nucleotide sequence ID" value="NZ_BSPC01000014.1"/>
</dbReference>
<sequence>MTHRFVEKWGERAAEFGWTEEELFGLHPNAPFAHRDVMGLVWIIQGKELVNLTTD</sequence>
<protein>
    <submittedName>
        <fullName evidence="1">Uncharacterized protein</fullName>
    </submittedName>
</protein>
<organism evidence="1 2">
    <name type="scientific">Labrys miyagiensis</name>
    <dbReference type="NCBI Taxonomy" id="346912"/>
    <lineage>
        <taxon>Bacteria</taxon>
        <taxon>Pseudomonadati</taxon>
        <taxon>Pseudomonadota</taxon>
        <taxon>Alphaproteobacteria</taxon>
        <taxon>Hyphomicrobiales</taxon>
        <taxon>Xanthobacteraceae</taxon>
        <taxon>Labrys</taxon>
    </lineage>
</organism>
<proteinExistence type="predicted"/>
<reference evidence="2" key="1">
    <citation type="journal article" date="2019" name="Int. J. Syst. Evol. Microbiol.">
        <title>The Global Catalogue of Microorganisms (GCM) 10K type strain sequencing project: providing services to taxonomists for standard genome sequencing and annotation.</title>
        <authorList>
            <consortium name="The Broad Institute Genomics Platform"/>
            <consortium name="The Broad Institute Genome Sequencing Center for Infectious Disease"/>
            <person name="Wu L."/>
            <person name="Ma J."/>
        </authorList>
    </citation>
    <scope>NUCLEOTIDE SEQUENCE [LARGE SCALE GENOMIC DNA]</scope>
    <source>
        <strain evidence="2">NBRC 101365</strain>
    </source>
</reference>
<comment type="caution">
    <text evidence="1">The sequence shown here is derived from an EMBL/GenBank/DDBJ whole genome shotgun (WGS) entry which is preliminary data.</text>
</comment>
<dbReference type="Proteomes" id="UP001156882">
    <property type="component" value="Unassembled WGS sequence"/>
</dbReference>
<evidence type="ECO:0000313" key="2">
    <source>
        <dbReference type="Proteomes" id="UP001156882"/>
    </source>
</evidence>
<gene>
    <name evidence="1" type="ORF">GCM10007874_15540</name>
</gene>
<name>A0ABQ6CJT4_9HYPH</name>
<evidence type="ECO:0000313" key="1">
    <source>
        <dbReference type="EMBL" id="GLS18537.1"/>
    </source>
</evidence>